<gene>
    <name evidence="3" type="ORF">AAT19DRAFT_9549</name>
</gene>
<comment type="caution">
    <text evidence="3">The sequence shown here is derived from an EMBL/GenBank/DDBJ whole genome shotgun (WGS) entry which is preliminary data.</text>
</comment>
<evidence type="ECO:0000256" key="1">
    <source>
        <dbReference type="SAM" id="Coils"/>
    </source>
</evidence>
<evidence type="ECO:0000313" key="3">
    <source>
        <dbReference type="EMBL" id="PRQ72210.1"/>
    </source>
</evidence>
<organism evidence="3 4">
    <name type="scientific">Rhodotorula toruloides</name>
    <name type="common">Yeast</name>
    <name type="synonym">Rhodosporidium toruloides</name>
    <dbReference type="NCBI Taxonomy" id="5286"/>
    <lineage>
        <taxon>Eukaryota</taxon>
        <taxon>Fungi</taxon>
        <taxon>Dikarya</taxon>
        <taxon>Basidiomycota</taxon>
        <taxon>Pucciniomycotina</taxon>
        <taxon>Microbotryomycetes</taxon>
        <taxon>Sporidiobolales</taxon>
        <taxon>Sporidiobolaceae</taxon>
        <taxon>Rhodotorula</taxon>
    </lineage>
</organism>
<feature type="coiled-coil region" evidence="1">
    <location>
        <begin position="36"/>
        <end position="91"/>
    </location>
</feature>
<dbReference type="AlphaFoldDB" id="A0A2T0A2J0"/>
<protein>
    <submittedName>
        <fullName evidence="3">Uncharacterized protein</fullName>
    </submittedName>
</protein>
<evidence type="ECO:0000313" key="4">
    <source>
        <dbReference type="Proteomes" id="UP000239560"/>
    </source>
</evidence>
<dbReference type="EMBL" id="LCTV02000010">
    <property type="protein sequence ID" value="PRQ72210.1"/>
    <property type="molecule type" value="Genomic_DNA"/>
</dbReference>
<reference evidence="3 4" key="1">
    <citation type="journal article" date="2018" name="Elife">
        <title>Functional genomics of lipid metabolism in the oleaginous yeast Rhodosporidium toruloides.</title>
        <authorList>
            <person name="Coradetti S.T."/>
            <person name="Pinel D."/>
            <person name="Geiselman G."/>
            <person name="Ito M."/>
            <person name="Mondo S."/>
            <person name="Reilly M.C."/>
            <person name="Cheng Y.F."/>
            <person name="Bauer S."/>
            <person name="Grigoriev I."/>
            <person name="Gladden J.M."/>
            <person name="Simmons B.A."/>
            <person name="Brem R."/>
            <person name="Arkin A.P."/>
            <person name="Skerker J.M."/>
        </authorList>
    </citation>
    <scope>NUCLEOTIDE SEQUENCE [LARGE SCALE GENOMIC DNA]</scope>
    <source>
        <strain evidence="3 4">NBRC 0880</strain>
    </source>
</reference>
<keyword evidence="1" id="KW-0175">Coiled coil</keyword>
<name>A0A2T0A2J0_RHOTO</name>
<accession>A0A2T0A2J0</accession>
<proteinExistence type="predicted"/>
<sequence length="181" mass="20363">MSPALSESSITVRGDSPTPSTALIADDTVLQLFAYVEELQRKLVEQDQVNTATRERLEAVEQENAKLVRTVESAEKREQVDRLRIADLQERVRRLETCNIRTRHYGDLDFNPSTPCPSLPPPKAIWNDDFAVTPSPEPTASSTKVDEKRAVRAQRFGPSSQQQVASVETDRANKRSRRFGV</sequence>
<feature type="compositionally biased region" description="Polar residues" evidence="2">
    <location>
        <begin position="157"/>
        <end position="166"/>
    </location>
</feature>
<dbReference type="Proteomes" id="UP000239560">
    <property type="component" value="Unassembled WGS sequence"/>
</dbReference>
<feature type="region of interest" description="Disordered" evidence="2">
    <location>
        <begin position="131"/>
        <end position="181"/>
    </location>
</feature>
<evidence type="ECO:0000256" key="2">
    <source>
        <dbReference type="SAM" id="MobiDB-lite"/>
    </source>
</evidence>